<proteinExistence type="predicted"/>
<dbReference type="Proteomes" id="UP000184114">
    <property type="component" value="Unassembled WGS sequence"/>
</dbReference>
<dbReference type="RefSeq" id="WP_132984502.1">
    <property type="nucleotide sequence ID" value="NZ_FQTY01000027.1"/>
</dbReference>
<name>A0A1M4ZM50_9FIRM</name>
<evidence type="ECO:0000313" key="1">
    <source>
        <dbReference type="EMBL" id="SHF19139.1"/>
    </source>
</evidence>
<keyword evidence="2" id="KW-1185">Reference proteome</keyword>
<gene>
    <name evidence="1" type="ORF">SAMN02745784_03115</name>
</gene>
<reference evidence="2" key="1">
    <citation type="submission" date="2016-11" db="EMBL/GenBank/DDBJ databases">
        <authorList>
            <person name="Varghese N."/>
            <person name="Submissions S."/>
        </authorList>
    </citation>
    <scope>NUCLEOTIDE SEQUENCE [LARGE SCALE GENOMIC DNA]</scope>
    <source>
        <strain evidence="2">DSM 18095</strain>
    </source>
</reference>
<evidence type="ECO:0000313" key="2">
    <source>
        <dbReference type="Proteomes" id="UP000184114"/>
    </source>
</evidence>
<accession>A0A1M4ZM50</accession>
<dbReference type="STRING" id="1123404.SAMN02745784_03115"/>
<organism evidence="1 2">
    <name type="scientific">Tissierella praeacuta DSM 18095</name>
    <dbReference type="NCBI Taxonomy" id="1123404"/>
    <lineage>
        <taxon>Bacteria</taxon>
        <taxon>Bacillati</taxon>
        <taxon>Bacillota</taxon>
        <taxon>Tissierellia</taxon>
        <taxon>Tissierellales</taxon>
        <taxon>Tissierellaceae</taxon>
        <taxon>Tissierella</taxon>
    </lineage>
</organism>
<protein>
    <submittedName>
        <fullName evidence="1">Uncharacterized protein</fullName>
    </submittedName>
</protein>
<dbReference type="EMBL" id="FQTY01000027">
    <property type="protein sequence ID" value="SHF19139.1"/>
    <property type="molecule type" value="Genomic_DNA"/>
</dbReference>
<sequence length="99" mass="11944">MFCLFILFCKIITNKPMNAYTYYELKGLSEKKLYEVFIENGLEVDDELEEYLTEEEIAKILKTDFDLLIQGISNRSHSMYFRFAKEVKRVYELLLEKHR</sequence>
<dbReference type="AlphaFoldDB" id="A0A1M4ZM50"/>